<evidence type="ECO:0000256" key="3">
    <source>
        <dbReference type="ARBA" id="ARBA00023140"/>
    </source>
</evidence>
<keyword evidence="8" id="KW-1185">Reference proteome</keyword>
<dbReference type="Proteomes" id="UP000557566">
    <property type="component" value="Unassembled WGS sequence"/>
</dbReference>
<gene>
    <name evidence="7" type="ORF">G6O67_006051</name>
</gene>
<dbReference type="GO" id="GO:0005778">
    <property type="term" value="C:peroxisomal membrane"/>
    <property type="evidence" value="ECO:0007669"/>
    <property type="project" value="UniProtKB-SubCell"/>
</dbReference>
<feature type="transmembrane region" description="Helical" evidence="6">
    <location>
        <begin position="146"/>
        <end position="168"/>
    </location>
</feature>
<dbReference type="OrthoDB" id="4080456at2759"/>
<organism evidence="7 8">
    <name type="scientific">Ophiocordyceps sinensis</name>
    <dbReference type="NCBI Taxonomy" id="72228"/>
    <lineage>
        <taxon>Eukaryota</taxon>
        <taxon>Fungi</taxon>
        <taxon>Dikarya</taxon>
        <taxon>Ascomycota</taxon>
        <taxon>Pezizomycotina</taxon>
        <taxon>Sordariomycetes</taxon>
        <taxon>Hypocreomycetidae</taxon>
        <taxon>Hypocreales</taxon>
        <taxon>Ophiocordycipitaceae</taxon>
        <taxon>Ophiocordyceps</taxon>
    </lineage>
</organism>
<dbReference type="AlphaFoldDB" id="A0A8H4PN88"/>
<keyword evidence="3" id="KW-0576">Peroxisome</keyword>
<evidence type="ECO:0000313" key="7">
    <source>
        <dbReference type="EMBL" id="KAF4507413.1"/>
    </source>
</evidence>
<protein>
    <recommendedName>
        <fullName evidence="9">AoPex11B-like protein</fullName>
    </recommendedName>
</protein>
<comment type="caution">
    <text evidence="7">The sequence shown here is derived from an EMBL/GenBank/DDBJ whole genome shotgun (WGS) entry which is preliminary data.</text>
</comment>
<keyword evidence="1" id="KW-0962">Peroxisome biogenesis</keyword>
<evidence type="ECO:0000256" key="1">
    <source>
        <dbReference type="ARBA" id="ARBA00022593"/>
    </source>
</evidence>
<proteinExistence type="predicted"/>
<feature type="transmembrane region" description="Helical" evidence="6">
    <location>
        <begin position="257"/>
        <end position="275"/>
    </location>
</feature>
<evidence type="ECO:0000256" key="2">
    <source>
        <dbReference type="ARBA" id="ARBA00023136"/>
    </source>
</evidence>
<keyword evidence="6" id="KW-0812">Transmembrane</keyword>
<dbReference type="PANTHER" id="PTHR12652">
    <property type="entry name" value="PEROXISOMAL BIOGENESIS FACTOR 11"/>
    <property type="match status" value="1"/>
</dbReference>
<keyword evidence="2 6" id="KW-0472">Membrane</keyword>
<evidence type="ECO:0000256" key="4">
    <source>
        <dbReference type="ARBA" id="ARBA00046271"/>
    </source>
</evidence>
<dbReference type="EMBL" id="JAAVMX010000006">
    <property type="protein sequence ID" value="KAF4507413.1"/>
    <property type="molecule type" value="Genomic_DNA"/>
</dbReference>
<reference evidence="7 8" key="1">
    <citation type="journal article" date="2020" name="Genome Biol. Evol.">
        <title>A new high-quality draft genome assembly of the Chinese cordyceps Ophiocordyceps sinensis.</title>
        <authorList>
            <person name="Shu R."/>
            <person name="Zhang J."/>
            <person name="Meng Q."/>
            <person name="Zhang H."/>
            <person name="Zhou G."/>
            <person name="Li M."/>
            <person name="Wu P."/>
            <person name="Zhao Y."/>
            <person name="Chen C."/>
            <person name="Qin Q."/>
        </authorList>
    </citation>
    <scope>NUCLEOTIDE SEQUENCE [LARGE SCALE GENOMIC DNA]</scope>
    <source>
        <strain evidence="7 8">IOZ07</strain>
    </source>
</reference>
<evidence type="ECO:0000313" key="8">
    <source>
        <dbReference type="Proteomes" id="UP000557566"/>
    </source>
</evidence>
<feature type="region of interest" description="Disordered" evidence="5">
    <location>
        <begin position="183"/>
        <end position="222"/>
    </location>
</feature>
<dbReference type="InterPro" id="IPR008733">
    <property type="entry name" value="PEX11"/>
</dbReference>
<accession>A0A8H4PN88</accession>
<evidence type="ECO:0000256" key="5">
    <source>
        <dbReference type="SAM" id="MobiDB-lite"/>
    </source>
</evidence>
<comment type="subcellular location">
    <subcellularLocation>
        <location evidence="4">Peroxisome membrane</location>
    </subcellularLocation>
</comment>
<evidence type="ECO:0000256" key="6">
    <source>
        <dbReference type="SAM" id="Phobius"/>
    </source>
</evidence>
<name>A0A8H4PN88_9HYPO</name>
<feature type="transmembrane region" description="Helical" evidence="6">
    <location>
        <begin position="100"/>
        <end position="125"/>
    </location>
</feature>
<dbReference type="PANTHER" id="PTHR12652:SF23">
    <property type="entry name" value="MICROBODY (PEROXISOME) PROLIFERATION PROTEIN PEROXIN 11B (EUROFUNG)"/>
    <property type="match status" value="1"/>
</dbReference>
<sequence length="286" mass="30452">MLEQFVAFGTDIVGLERLLRLLQAALLILTCYPSLLASLVTLASSSSPSAVIDVVSTAASLLQLQNQLNLARRTIRLFWFLGSFQSSWKLFTSRDKGVEAWLGVLAQSAFGMFGLMESVTLLDLARGGLTLFGPVEAARLDQEAQVLWLVALYASALGSGAKMLALLASRPVPSSGEGFGAALDGGRGAAHEGEAKEGKDGQVRAKEQARKHKEQQRRASADGINAKAGALGSKLVADLLDMVIPASKLGWVKVDGGLVGVAMVCSTLLTGLTVWDRCRRRLQELE</sequence>
<evidence type="ECO:0008006" key="9">
    <source>
        <dbReference type="Google" id="ProtNLM"/>
    </source>
</evidence>
<dbReference type="Pfam" id="PF05648">
    <property type="entry name" value="PEX11"/>
    <property type="match status" value="1"/>
</dbReference>
<keyword evidence="6" id="KW-1133">Transmembrane helix</keyword>
<feature type="transmembrane region" description="Helical" evidence="6">
    <location>
        <begin position="21"/>
        <end position="43"/>
    </location>
</feature>
<feature type="compositionally biased region" description="Basic and acidic residues" evidence="5">
    <location>
        <begin position="189"/>
        <end position="208"/>
    </location>
</feature>
<dbReference type="GO" id="GO:0016559">
    <property type="term" value="P:peroxisome fission"/>
    <property type="evidence" value="ECO:0007669"/>
    <property type="project" value="InterPro"/>
</dbReference>